<dbReference type="RefSeq" id="WP_110562418.1">
    <property type="nucleotide sequence ID" value="NZ_PYBV01000005.1"/>
</dbReference>
<dbReference type="AlphaFoldDB" id="A0A318NPG1"/>
<reference evidence="1 2" key="1">
    <citation type="submission" date="2018-03" db="EMBL/GenBank/DDBJ databases">
        <title>Bioinformatic expansion and discovery of thiopeptide antibiotics.</title>
        <authorList>
            <person name="Schwalen C.J."/>
            <person name="Hudson G.A."/>
            <person name="Mitchell D.A."/>
        </authorList>
    </citation>
    <scope>NUCLEOTIDE SEQUENCE [LARGE SCALE GENOMIC DNA]</scope>
    <source>
        <strain evidence="1 2">NRRL 8041</strain>
    </source>
</reference>
<keyword evidence="2" id="KW-1185">Reference proteome</keyword>
<evidence type="ECO:0000313" key="1">
    <source>
        <dbReference type="EMBL" id="PYC75214.1"/>
    </source>
</evidence>
<proteinExistence type="predicted"/>
<dbReference type="Proteomes" id="UP000248333">
    <property type="component" value="Unassembled WGS sequence"/>
</dbReference>
<gene>
    <name evidence="1" type="ORF">C7C45_04925</name>
</gene>
<dbReference type="OrthoDB" id="9898103at2"/>
<dbReference type="EMBL" id="PYBV01000005">
    <property type="protein sequence ID" value="PYC75214.1"/>
    <property type="molecule type" value="Genomic_DNA"/>
</dbReference>
<sequence length="119" mass="13263">MTDPIVISVSKPLWTAWATDRKLARISRPGLAQLSTEQLESDLAPLEEAAKDGRVEVEVVYGLWMDGSQNLPRPITKYGLVAEDELYALGETPEEAAKNAQEMRARTLVRIRTELAQRA</sequence>
<protein>
    <submittedName>
        <fullName evidence="1">Uncharacterized protein</fullName>
    </submittedName>
</protein>
<accession>A0A318NPG1</accession>
<organism evidence="1 2">
    <name type="scientific">Micromonospora arborensis</name>
    <dbReference type="NCBI Taxonomy" id="2116518"/>
    <lineage>
        <taxon>Bacteria</taxon>
        <taxon>Bacillati</taxon>
        <taxon>Actinomycetota</taxon>
        <taxon>Actinomycetes</taxon>
        <taxon>Micromonosporales</taxon>
        <taxon>Micromonosporaceae</taxon>
        <taxon>Micromonospora</taxon>
    </lineage>
</organism>
<name>A0A318NPG1_9ACTN</name>
<comment type="caution">
    <text evidence="1">The sequence shown here is derived from an EMBL/GenBank/DDBJ whole genome shotgun (WGS) entry which is preliminary data.</text>
</comment>
<evidence type="ECO:0000313" key="2">
    <source>
        <dbReference type="Proteomes" id="UP000248333"/>
    </source>
</evidence>